<dbReference type="PANTHER" id="PTHR46825">
    <property type="entry name" value="D-ALANYL-D-ALANINE-CARBOXYPEPTIDASE/ENDOPEPTIDASE AMPH"/>
    <property type="match status" value="1"/>
</dbReference>
<dbReference type="RefSeq" id="WP_235615128.1">
    <property type="nucleotide sequence ID" value="NZ_MARB01000004.1"/>
</dbReference>
<dbReference type="Gene3D" id="3.40.710.10">
    <property type="entry name" value="DD-peptidase/beta-lactamase superfamily"/>
    <property type="match status" value="1"/>
</dbReference>
<evidence type="ECO:0000259" key="2">
    <source>
        <dbReference type="Pfam" id="PF00144"/>
    </source>
</evidence>
<dbReference type="AlphaFoldDB" id="A0A7Z0VNF6"/>
<keyword evidence="3" id="KW-0378">Hydrolase</keyword>
<dbReference type="EC" id="3.4.16.4" evidence="3"/>
<dbReference type="InterPro" id="IPR001466">
    <property type="entry name" value="Beta-lactam-related"/>
</dbReference>
<evidence type="ECO:0000313" key="3">
    <source>
        <dbReference type="EMBL" id="ODJ88907.1"/>
    </source>
</evidence>
<name>A0A7Z0VNF6_9GAMM</name>
<feature type="chain" id="PRO_5030855934" evidence="1">
    <location>
        <begin position="22"/>
        <end position="586"/>
    </location>
</feature>
<keyword evidence="4" id="KW-1185">Reference proteome</keyword>
<dbReference type="EMBL" id="MARB01000004">
    <property type="protein sequence ID" value="ODJ88907.1"/>
    <property type="molecule type" value="Genomic_DNA"/>
</dbReference>
<sequence length="586" mass="64122">MPPIRLSFSVLTIVLLLTSCASLEHQASQSRVIPQGEMASVRSESMKLITRLLEEELVPGLSIALVDREGTVWLEGFGVANSRTGERVDTGTLFRVGSLTKPVTALAVMQLVAAGRIDLDLALKDQLSGFSIRHHQQDATPLTPRQLLSHRSGLPSDLRKGMYTDTPFTKVMTLLHEEYAAYDPDRVYSYSNIGYDLLGHLVQQRSGLAYADFIERSLFTPLEMHSSGFDLSAELQSRLSAGHLDGQIRPQPPLRDTPALGLYTTGEDLGRLMTALLGAQIPALPSPLLSQMFQPQTVDGQVSLGILPGFGWFIEHHPVIGKRVRHGGSTLLFGAEMVLLPEQDLGIAVLANGADSNRIAKELATTILMIAASIRGGLPTQSQRQVANDLPIGYDTPSGAYATDLGLLMVDAEQPRLCACIIEQILDLVRFEDGSLGLSENSIQQLPDGYRILGDLRLREREVNGMDVLVADRNGNEIMLGNRVESDQWESVWKKRLGSYRTINPDGEFSIQDLKLSDQDGVLCLHYRAPHLSENLIRVPLQPVSATEAVVQGFGRGGGETVQIVELDGKQCLKFSGYMGVPREQD</sequence>
<comment type="caution">
    <text evidence="3">The sequence shown here is derived from an EMBL/GenBank/DDBJ whole genome shotgun (WGS) entry which is preliminary data.</text>
</comment>
<feature type="signal peptide" evidence="1">
    <location>
        <begin position="1"/>
        <end position="21"/>
    </location>
</feature>
<dbReference type="InterPro" id="IPR012338">
    <property type="entry name" value="Beta-lactam/transpept-like"/>
</dbReference>
<evidence type="ECO:0000256" key="1">
    <source>
        <dbReference type="SAM" id="SignalP"/>
    </source>
</evidence>
<dbReference type="InterPro" id="IPR050491">
    <property type="entry name" value="AmpC-like"/>
</dbReference>
<dbReference type="PROSITE" id="PS51257">
    <property type="entry name" value="PROKAR_LIPOPROTEIN"/>
    <property type="match status" value="1"/>
</dbReference>
<reference evidence="3 4" key="1">
    <citation type="submission" date="2016-06" db="EMBL/GenBank/DDBJ databases">
        <title>Genome sequence of endosymbiont of Candidatus Endolucinida thiodiazotropha.</title>
        <authorList>
            <person name="Poehlein A."/>
            <person name="Koenig S."/>
            <person name="Heiden S.E."/>
            <person name="Thuermer A."/>
            <person name="Voget S."/>
            <person name="Daniel R."/>
            <person name="Markert S."/>
            <person name="Gros O."/>
            <person name="Schweder T."/>
        </authorList>
    </citation>
    <scope>NUCLEOTIDE SEQUENCE [LARGE SCALE GENOMIC DNA]</scope>
    <source>
        <strain evidence="3 4">COS</strain>
    </source>
</reference>
<protein>
    <submittedName>
        <fullName evidence="3">D-alanyl-D-alanine carboxypeptidase</fullName>
        <ecNumber evidence="3">3.4.16.4</ecNumber>
    </submittedName>
</protein>
<dbReference type="Proteomes" id="UP000094769">
    <property type="component" value="Unassembled WGS sequence"/>
</dbReference>
<keyword evidence="1" id="KW-0732">Signal</keyword>
<keyword evidence="3" id="KW-0121">Carboxypeptidase</keyword>
<gene>
    <name evidence="3" type="ORF">CODIS_10060</name>
</gene>
<dbReference type="PANTHER" id="PTHR46825:SF9">
    <property type="entry name" value="BETA-LACTAMASE-RELATED DOMAIN-CONTAINING PROTEIN"/>
    <property type="match status" value="1"/>
</dbReference>
<evidence type="ECO:0000313" key="4">
    <source>
        <dbReference type="Proteomes" id="UP000094769"/>
    </source>
</evidence>
<keyword evidence="3" id="KW-0645">Protease</keyword>
<dbReference type="SUPFAM" id="SSF56601">
    <property type="entry name" value="beta-lactamase/transpeptidase-like"/>
    <property type="match status" value="1"/>
</dbReference>
<feature type="domain" description="Beta-lactamase-related" evidence="2">
    <location>
        <begin position="48"/>
        <end position="368"/>
    </location>
</feature>
<accession>A0A7Z0VNF6</accession>
<dbReference type="GO" id="GO:0009002">
    <property type="term" value="F:serine-type D-Ala-D-Ala carboxypeptidase activity"/>
    <property type="evidence" value="ECO:0007669"/>
    <property type="project" value="UniProtKB-EC"/>
</dbReference>
<proteinExistence type="predicted"/>
<dbReference type="Pfam" id="PF00144">
    <property type="entry name" value="Beta-lactamase"/>
    <property type="match status" value="1"/>
</dbReference>
<organism evidence="3 4">
    <name type="scientific">Candidatus Thiodiazotropha endolucinida</name>
    <dbReference type="NCBI Taxonomy" id="1655433"/>
    <lineage>
        <taxon>Bacteria</taxon>
        <taxon>Pseudomonadati</taxon>
        <taxon>Pseudomonadota</taxon>
        <taxon>Gammaproteobacteria</taxon>
        <taxon>Chromatiales</taxon>
        <taxon>Sedimenticolaceae</taxon>
        <taxon>Candidatus Thiodiazotropha</taxon>
    </lineage>
</organism>